<feature type="transmembrane region" description="Helical" evidence="8">
    <location>
        <begin position="48"/>
        <end position="69"/>
    </location>
</feature>
<accession>A0A2S1R028</accession>
<feature type="domain" description="Cation/H+ exchanger transmembrane" evidence="9">
    <location>
        <begin position="13"/>
        <end position="132"/>
    </location>
</feature>
<keyword evidence="5 8" id="KW-1133">Transmembrane helix</keyword>
<dbReference type="GO" id="GO:1902600">
    <property type="term" value="P:proton transmembrane transport"/>
    <property type="evidence" value="ECO:0007669"/>
    <property type="project" value="InterPro"/>
</dbReference>
<protein>
    <recommendedName>
        <fullName evidence="9">Cation/H+ exchanger transmembrane domain-containing protein</fullName>
    </recommendedName>
</protein>
<comment type="subcellular location">
    <subcellularLocation>
        <location evidence="1">Cell membrane</location>
        <topology evidence="1">Multi-pass membrane protein</topology>
    </subcellularLocation>
</comment>
<feature type="transmembrane region" description="Helical" evidence="8">
    <location>
        <begin position="21"/>
        <end position="42"/>
    </location>
</feature>
<feature type="transmembrane region" description="Helical" evidence="8">
    <location>
        <begin position="81"/>
        <end position="100"/>
    </location>
</feature>
<keyword evidence="6" id="KW-0406">Ion transport</keyword>
<keyword evidence="11" id="KW-1185">Reference proteome</keyword>
<dbReference type="KEGG" id="falb:HYN59_13100"/>
<reference evidence="10 11" key="1">
    <citation type="submission" date="2018-04" db="EMBL/GenBank/DDBJ databases">
        <title>Genome sequencing of Flavobacterium sp. HYN0059.</title>
        <authorList>
            <person name="Yi H."/>
            <person name="Baek C."/>
        </authorList>
    </citation>
    <scope>NUCLEOTIDE SEQUENCE [LARGE SCALE GENOMIC DNA]</scope>
    <source>
        <strain evidence="10 11">HYN0059</strain>
    </source>
</reference>
<evidence type="ECO:0000256" key="5">
    <source>
        <dbReference type="ARBA" id="ARBA00022989"/>
    </source>
</evidence>
<dbReference type="PANTHER" id="PTHR32507">
    <property type="entry name" value="NA(+)/H(+) ANTIPORTER 1"/>
    <property type="match status" value="1"/>
</dbReference>
<gene>
    <name evidence="10" type="ORF">HYN59_13100</name>
</gene>
<proteinExistence type="predicted"/>
<evidence type="ECO:0000256" key="3">
    <source>
        <dbReference type="ARBA" id="ARBA00022449"/>
    </source>
</evidence>
<dbReference type="PANTHER" id="PTHR32507:SF8">
    <property type="entry name" value="CNH1P"/>
    <property type="match status" value="1"/>
</dbReference>
<evidence type="ECO:0000256" key="7">
    <source>
        <dbReference type="ARBA" id="ARBA00023136"/>
    </source>
</evidence>
<keyword evidence="4 8" id="KW-0812">Transmembrane</keyword>
<organism evidence="10 11">
    <name type="scientific">Flavobacterium album</name>
    <dbReference type="NCBI Taxonomy" id="2175091"/>
    <lineage>
        <taxon>Bacteria</taxon>
        <taxon>Pseudomonadati</taxon>
        <taxon>Bacteroidota</taxon>
        <taxon>Flavobacteriia</taxon>
        <taxon>Flavobacteriales</taxon>
        <taxon>Flavobacteriaceae</taxon>
        <taxon>Flavobacterium</taxon>
    </lineage>
</organism>
<sequence length="149" mass="16841">MFSNYEKYIRHINNLHDFNEELESFVVALIFIGIGAFIAMHYELLADMQILAVALLMVLVVRPVAGYISFINTGLNRFQRFALSFYGMRGIGSLFYLAYALTSAEFDEPKKLVAITTATIFFSVLIHGISARSVQKLIKKHDILPTDAK</sequence>
<evidence type="ECO:0000256" key="2">
    <source>
        <dbReference type="ARBA" id="ARBA00022448"/>
    </source>
</evidence>
<dbReference type="Pfam" id="PF00999">
    <property type="entry name" value="Na_H_Exchanger"/>
    <property type="match status" value="1"/>
</dbReference>
<dbReference type="OrthoDB" id="9810860at2"/>
<evidence type="ECO:0000313" key="11">
    <source>
        <dbReference type="Proteomes" id="UP000244929"/>
    </source>
</evidence>
<dbReference type="Proteomes" id="UP000244929">
    <property type="component" value="Chromosome"/>
</dbReference>
<evidence type="ECO:0000256" key="4">
    <source>
        <dbReference type="ARBA" id="ARBA00022692"/>
    </source>
</evidence>
<dbReference type="EMBL" id="CP029186">
    <property type="protein sequence ID" value="AWH85986.1"/>
    <property type="molecule type" value="Genomic_DNA"/>
</dbReference>
<dbReference type="AlphaFoldDB" id="A0A2S1R028"/>
<dbReference type="RefSeq" id="WP_108778688.1">
    <property type="nucleotide sequence ID" value="NZ_CP029186.1"/>
</dbReference>
<feature type="transmembrane region" description="Helical" evidence="8">
    <location>
        <begin position="112"/>
        <end position="131"/>
    </location>
</feature>
<name>A0A2S1R028_9FLAO</name>
<dbReference type="GO" id="GO:0005886">
    <property type="term" value="C:plasma membrane"/>
    <property type="evidence" value="ECO:0007669"/>
    <property type="project" value="UniProtKB-SubCell"/>
</dbReference>
<evidence type="ECO:0000256" key="1">
    <source>
        <dbReference type="ARBA" id="ARBA00004651"/>
    </source>
</evidence>
<dbReference type="GO" id="GO:0015297">
    <property type="term" value="F:antiporter activity"/>
    <property type="evidence" value="ECO:0007669"/>
    <property type="project" value="UniProtKB-KW"/>
</dbReference>
<dbReference type="InterPro" id="IPR006153">
    <property type="entry name" value="Cation/H_exchanger_TM"/>
</dbReference>
<evidence type="ECO:0000313" key="10">
    <source>
        <dbReference type="EMBL" id="AWH85986.1"/>
    </source>
</evidence>
<evidence type="ECO:0000256" key="8">
    <source>
        <dbReference type="SAM" id="Phobius"/>
    </source>
</evidence>
<keyword evidence="3" id="KW-0050">Antiport</keyword>
<evidence type="ECO:0000259" key="9">
    <source>
        <dbReference type="Pfam" id="PF00999"/>
    </source>
</evidence>
<evidence type="ECO:0000256" key="6">
    <source>
        <dbReference type="ARBA" id="ARBA00023065"/>
    </source>
</evidence>
<keyword evidence="7 8" id="KW-0472">Membrane</keyword>
<keyword evidence="2" id="KW-0813">Transport</keyword>